<dbReference type="AlphaFoldDB" id="A0AAV3PZ32"/>
<organism evidence="1 2">
    <name type="scientific">Lithospermum erythrorhizon</name>
    <name type="common">Purple gromwell</name>
    <name type="synonym">Lithospermum officinale var. erythrorhizon</name>
    <dbReference type="NCBI Taxonomy" id="34254"/>
    <lineage>
        <taxon>Eukaryota</taxon>
        <taxon>Viridiplantae</taxon>
        <taxon>Streptophyta</taxon>
        <taxon>Embryophyta</taxon>
        <taxon>Tracheophyta</taxon>
        <taxon>Spermatophyta</taxon>
        <taxon>Magnoliopsida</taxon>
        <taxon>eudicotyledons</taxon>
        <taxon>Gunneridae</taxon>
        <taxon>Pentapetalae</taxon>
        <taxon>asterids</taxon>
        <taxon>lamiids</taxon>
        <taxon>Boraginales</taxon>
        <taxon>Boraginaceae</taxon>
        <taxon>Boraginoideae</taxon>
        <taxon>Lithospermeae</taxon>
        <taxon>Lithospermum</taxon>
    </lineage>
</organism>
<accession>A0AAV3PZ32</accession>
<sequence>MKAYDTVCWDFLWEMMKAVKYPDSFADDLFVLSAATSSSMRLVRAVLRRFGMVSGMHPNLNKSTSYFARVCDQKAKELSKILGIPIASLLLSGILADLLSERKIGILRISPEESVAAIKGKVRWPKGRAHTTTIQVVKGLPNYLDEGKDSVVWFGTDRHLNSKVWKCLRERPENINKKSAVEKLECYTG</sequence>
<gene>
    <name evidence="1" type="ORF">LIER_14377</name>
</gene>
<evidence type="ECO:0000313" key="2">
    <source>
        <dbReference type="Proteomes" id="UP001454036"/>
    </source>
</evidence>
<dbReference type="EMBL" id="BAABME010003004">
    <property type="protein sequence ID" value="GAA0157019.1"/>
    <property type="molecule type" value="Genomic_DNA"/>
</dbReference>
<dbReference type="Proteomes" id="UP001454036">
    <property type="component" value="Unassembled WGS sequence"/>
</dbReference>
<evidence type="ECO:0000313" key="1">
    <source>
        <dbReference type="EMBL" id="GAA0157019.1"/>
    </source>
</evidence>
<name>A0AAV3PZ32_LITER</name>
<comment type="caution">
    <text evidence="1">The sequence shown here is derived from an EMBL/GenBank/DDBJ whole genome shotgun (WGS) entry which is preliminary data.</text>
</comment>
<evidence type="ECO:0008006" key="3">
    <source>
        <dbReference type="Google" id="ProtNLM"/>
    </source>
</evidence>
<keyword evidence="2" id="KW-1185">Reference proteome</keyword>
<protein>
    <recommendedName>
        <fullName evidence="3">Reverse transcriptase domain-containing protein</fullName>
    </recommendedName>
</protein>
<proteinExistence type="predicted"/>
<reference evidence="1 2" key="1">
    <citation type="submission" date="2024-01" db="EMBL/GenBank/DDBJ databases">
        <title>The complete chloroplast genome sequence of Lithospermum erythrorhizon: insights into the phylogenetic relationship among Boraginaceae species and the maternal lineages of purple gromwells.</title>
        <authorList>
            <person name="Okada T."/>
            <person name="Watanabe K."/>
        </authorList>
    </citation>
    <scope>NUCLEOTIDE SEQUENCE [LARGE SCALE GENOMIC DNA]</scope>
</reference>